<dbReference type="RefSeq" id="WP_238225983.1">
    <property type="nucleotide sequence ID" value="NZ_BAAADH010000070.1"/>
</dbReference>
<dbReference type="EMBL" id="BPRC01000013">
    <property type="protein sequence ID" value="GJE66293.1"/>
    <property type="molecule type" value="Genomic_DNA"/>
</dbReference>
<evidence type="ECO:0000256" key="5">
    <source>
        <dbReference type="SAM" id="SignalP"/>
    </source>
</evidence>
<evidence type="ECO:0000256" key="4">
    <source>
        <dbReference type="ARBA" id="ARBA00023136"/>
    </source>
</evidence>
<gene>
    <name evidence="7" type="ORF">LNAOJCKE_3511</name>
</gene>
<comment type="subcellular location">
    <subcellularLocation>
        <location evidence="1">Membrane</location>
        <topology evidence="1">Single-pass membrane protein</topology>
    </subcellularLocation>
</comment>
<evidence type="ECO:0000256" key="3">
    <source>
        <dbReference type="ARBA" id="ARBA00022989"/>
    </source>
</evidence>
<proteinExistence type="predicted"/>
<feature type="signal peptide" evidence="5">
    <location>
        <begin position="1"/>
        <end position="23"/>
    </location>
</feature>
<keyword evidence="8" id="KW-1185">Reference proteome</keyword>
<dbReference type="Gene3D" id="3.30.1150.10">
    <property type="match status" value="1"/>
</dbReference>
<protein>
    <recommendedName>
        <fullName evidence="6">TonB C-terminal domain-containing protein</fullName>
    </recommendedName>
</protein>
<keyword evidence="3" id="KW-1133">Transmembrane helix</keyword>
<evidence type="ECO:0000313" key="8">
    <source>
        <dbReference type="Proteomes" id="UP001055039"/>
    </source>
</evidence>
<sequence>MRTIIAVVLAFAALPLVPVPADAVGTMAEWNDVASRLVRCNIQYPRDPRARDVPAGGVVVVVKFDVSADGYVGPISAVRSSGIAVFDEAALVAVKLSSPLPPPPVPDNRTVSVQVPIRFMPPPVPFLASPIPRSPCRLRFRR</sequence>
<dbReference type="Proteomes" id="UP001055039">
    <property type="component" value="Unassembled WGS sequence"/>
</dbReference>
<dbReference type="NCBIfam" id="TIGR01352">
    <property type="entry name" value="tonB_Cterm"/>
    <property type="match status" value="1"/>
</dbReference>
<dbReference type="InterPro" id="IPR037682">
    <property type="entry name" value="TonB_C"/>
</dbReference>
<dbReference type="Pfam" id="PF03544">
    <property type="entry name" value="TonB_C"/>
    <property type="match status" value="1"/>
</dbReference>
<accession>A0ABQ4UI83</accession>
<name>A0ABQ4UI83_9HYPH</name>
<evidence type="ECO:0000259" key="6">
    <source>
        <dbReference type="PROSITE" id="PS52015"/>
    </source>
</evidence>
<comment type="caution">
    <text evidence="7">The sequence shown here is derived from an EMBL/GenBank/DDBJ whole genome shotgun (WGS) entry which is preliminary data.</text>
</comment>
<keyword evidence="4" id="KW-0472">Membrane</keyword>
<dbReference type="SUPFAM" id="SSF74653">
    <property type="entry name" value="TolA/TonB C-terminal domain"/>
    <property type="match status" value="1"/>
</dbReference>
<reference evidence="7" key="1">
    <citation type="journal article" date="2021" name="Front. Microbiol.">
        <title>Comprehensive Comparative Genomics and Phenotyping of Methylobacterium Species.</title>
        <authorList>
            <person name="Alessa O."/>
            <person name="Ogura Y."/>
            <person name="Fujitani Y."/>
            <person name="Takami H."/>
            <person name="Hayashi T."/>
            <person name="Sahin N."/>
            <person name="Tani A."/>
        </authorList>
    </citation>
    <scope>NUCLEOTIDE SEQUENCE</scope>
    <source>
        <strain evidence="7">NBRC 15686</strain>
    </source>
</reference>
<evidence type="ECO:0000256" key="2">
    <source>
        <dbReference type="ARBA" id="ARBA00022692"/>
    </source>
</evidence>
<organism evidence="7 8">
    <name type="scientific">Methylorubrum aminovorans</name>
    <dbReference type="NCBI Taxonomy" id="269069"/>
    <lineage>
        <taxon>Bacteria</taxon>
        <taxon>Pseudomonadati</taxon>
        <taxon>Pseudomonadota</taxon>
        <taxon>Alphaproteobacteria</taxon>
        <taxon>Hyphomicrobiales</taxon>
        <taxon>Methylobacteriaceae</taxon>
        <taxon>Methylorubrum</taxon>
    </lineage>
</organism>
<feature type="domain" description="TonB C-terminal" evidence="6">
    <location>
        <begin position="32"/>
        <end position="128"/>
    </location>
</feature>
<evidence type="ECO:0000313" key="7">
    <source>
        <dbReference type="EMBL" id="GJE66293.1"/>
    </source>
</evidence>
<keyword evidence="2" id="KW-0812">Transmembrane</keyword>
<keyword evidence="5" id="KW-0732">Signal</keyword>
<dbReference type="PROSITE" id="PS52015">
    <property type="entry name" value="TONB_CTD"/>
    <property type="match status" value="1"/>
</dbReference>
<feature type="chain" id="PRO_5046616720" description="TonB C-terminal domain-containing protein" evidence="5">
    <location>
        <begin position="24"/>
        <end position="142"/>
    </location>
</feature>
<reference evidence="7" key="2">
    <citation type="submission" date="2021-08" db="EMBL/GenBank/DDBJ databases">
        <authorList>
            <person name="Tani A."/>
            <person name="Ola A."/>
            <person name="Ogura Y."/>
            <person name="Katsura K."/>
            <person name="Hayashi T."/>
        </authorList>
    </citation>
    <scope>NUCLEOTIDE SEQUENCE</scope>
    <source>
        <strain evidence="7">NBRC 15686</strain>
    </source>
</reference>
<dbReference type="InterPro" id="IPR006260">
    <property type="entry name" value="TonB/TolA_C"/>
</dbReference>
<evidence type="ECO:0000256" key="1">
    <source>
        <dbReference type="ARBA" id="ARBA00004167"/>
    </source>
</evidence>